<reference evidence="5" key="2">
    <citation type="submission" date="2025-08" db="UniProtKB">
        <authorList>
            <consortium name="RefSeq"/>
        </authorList>
    </citation>
    <scope>IDENTIFICATION</scope>
    <source>
        <tissue evidence="5">Leaf</tissue>
    </source>
</reference>
<feature type="region of interest" description="Disordered" evidence="2">
    <location>
        <begin position="74"/>
        <end position="96"/>
    </location>
</feature>
<proteinExistence type="predicted"/>
<name>A0A1S3XL59_TOBAC</name>
<dbReference type="SMR" id="A0A1S3XL59"/>
<evidence type="ECO:0000313" key="4">
    <source>
        <dbReference type="Proteomes" id="UP000790787"/>
    </source>
</evidence>
<organism evidence="4 5">
    <name type="scientific">Nicotiana tabacum</name>
    <name type="common">Common tobacco</name>
    <dbReference type="NCBI Taxonomy" id="4097"/>
    <lineage>
        <taxon>Eukaryota</taxon>
        <taxon>Viridiplantae</taxon>
        <taxon>Streptophyta</taxon>
        <taxon>Embryophyta</taxon>
        <taxon>Tracheophyta</taxon>
        <taxon>Spermatophyta</taxon>
        <taxon>Magnoliopsida</taxon>
        <taxon>eudicotyledons</taxon>
        <taxon>Gunneridae</taxon>
        <taxon>Pentapetalae</taxon>
        <taxon>asterids</taxon>
        <taxon>lamiids</taxon>
        <taxon>Solanales</taxon>
        <taxon>Solanaceae</taxon>
        <taxon>Nicotianoideae</taxon>
        <taxon>Nicotianeae</taxon>
        <taxon>Nicotiana</taxon>
    </lineage>
</organism>
<dbReference type="RefSeq" id="XP_016440725.1">
    <property type="nucleotide sequence ID" value="XM_016585239.2"/>
</dbReference>
<dbReference type="GO" id="GO:0016020">
    <property type="term" value="C:membrane"/>
    <property type="evidence" value="ECO:0007669"/>
    <property type="project" value="UniProtKB-SubCell"/>
</dbReference>
<evidence type="ECO:0000259" key="3">
    <source>
        <dbReference type="PROSITE" id="PS50846"/>
    </source>
</evidence>
<dbReference type="AlphaFoldDB" id="A0A1S3XL59"/>
<dbReference type="Gene3D" id="3.30.70.100">
    <property type="match status" value="1"/>
</dbReference>
<evidence type="ECO:0000256" key="2">
    <source>
        <dbReference type="SAM" id="MobiDB-lite"/>
    </source>
</evidence>
<dbReference type="OrthoDB" id="692882at2759"/>
<dbReference type="GeneID" id="107766459"/>
<evidence type="ECO:0000313" key="5">
    <source>
        <dbReference type="RefSeq" id="XP_016440725.1"/>
    </source>
</evidence>
<dbReference type="PROSITE" id="PS50846">
    <property type="entry name" value="HMA_2"/>
    <property type="match status" value="1"/>
</dbReference>
<dbReference type="InterPro" id="IPR006121">
    <property type="entry name" value="HMA_dom"/>
</dbReference>
<dbReference type="PaxDb" id="4097-A0A1S3XL59"/>
<comment type="subcellular location">
    <subcellularLocation>
        <location evidence="1">Membrane</location>
        <topology evidence="1">Peripheral membrane protein</topology>
    </subcellularLocation>
</comment>
<dbReference type="KEGG" id="nta:107766459"/>
<dbReference type="GO" id="GO:0046872">
    <property type="term" value="F:metal ion binding"/>
    <property type="evidence" value="ECO:0007669"/>
    <property type="project" value="InterPro"/>
</dbReference>
<keyword evidence="4" id="KW-1185">Reference proteome</keyword>
<evidence type="ECO:0000256" key="1">
    <source>
        <dbReference type="ARBA" id="ARBA00004170"/>
    </source>
</evidence>
<dbReference type="Proteomes" id="UP000790787">
    <property type="component" value="Chromosome 10"/>
</dbReference>
<dbReference type="GO" id="GO:0009626">
    <property type="term" value="P:plant-type hypersensitive response"/>
    <property type="evidence" value="ECO:0007669"/>
    <property type="project" value="UniProtKB-KW"/>
</dbReference>
<dbReference type="STRING" id="4097.A0A1S3XL59"/>
<dbReference type="PANTHER" id="PTHR46371">
    <property type="entry name" value="OS04G0464100 PROTEIN"/>
    <property type="match status" value="1"/>
</dbReference>
<protein>
    <submittedName>
        <fullName evidence="5">Heavy metal-associated isoprenylated plant protein 16-like</fullName>
    </submittedName>
</protein>
<reference evidence="4" key="1">
    <citation type="journal article" date="2014" name="Nat. Commun.">
        <title>The tobacco genome sequence and its comparison with those of tomato and potato.</title>
        <authorList>
            <person name="Sierro N."/>
            <person name="Battey J.N."/>
            <person name="Ouadi S."/>
            <person name="Bakaher N."/>
            <person name="Bovet L."/>
            <person name="Willig A."/>
            <person name="Goepfert S."/>
            <person name="Peitsch M.C."/>
            <person name="Ivanov N.V."/>
        </authorList>
    </citation>
    <scope>NUCLEOTIDE SEQUENCE [LARGE SCALE GENOMIC DNA]</scope>
</reference>
<feature type="domain" description="HMA" evidence="3">
    <location>
        <begin position="2"/>
        <end position="73"/>
    </location>
</feature>
<dbReference type="RefSeq" id="XP_016440725.1">
    <property type="nucleotide sequence ID" value="XM_016585239.1"/>
</dbReference>
<dbReference type="OMA" id="IRVHMEC"/>
<gene>
    <name evidence="5" type="primary">LOC107766459</name>
</gene>
<accession>A0A1S3XL59</accession>
<dbReference type="InterPro" id="IPR044296">
    <property type="entry name" value="HIPP46"/>
</dbReference>
<sequence>MKQKVVIKLSLNGNDQKYRSKAFKIAVSQPGVESAAMRGEEKNQLEVVGDEIDAVTLTSLLRKNLGQAELVSVGPASAAGGENKNKAGSDTKPQASAAAVAQWQTPYYYTLPQYPVYQVRDSYDHQPGCSIM</sequence>